<name>A0ABU9VS60_9CLOT</name>
<comment type="caution">
    <text evidence="2">The sequence shown here is derived from an EMBL/GenBank/DDBJ whole genome shotgun (WGS) entry which is preliminary data.</text>
</comment>
<sequence>MSKLKRAFIYLVILAIPSAGLLYTIPRSIERELPAVEYRLGRPEEMTSYQLRIEGVIQRRLFDHKRFRGTIWLNDRALTDLDFLLRESGELLMARDPETGQRDQYGAIYVDESMNRITIAVLEPVRMFGIESSEKFWNQETGKMISAPADSRKDALQLSNAIMATILEKPLE</sequence>
<dbReference type="EMBL" id="JBCITM010000004">
    <property type="protein sequence ID" value="MEN1759995.1"/>
    <property type="molecule type" value="Genomic_DNA"/>
</dbReference>
<feature type="transmembrane region" description="Helical" evidence="1">
    <location>
        <begin position="7"/>
        <end position="25"/>
    </location>
</feature>
<evidence type="ECO:0000313" key="2">
    <source>
        <dbReference type="EMBL" id="MEN1759995.1"/>
    </source>
</evidence>
<organism evidence="2 3">
    <name type="scientific">Anoxynatronum sibiricum</name>
    <dbReference type="NCBI Taxonomy" id="210623"/>
    <lineage>
        <taxon>Bacteria</taxon>
        <taxon>Bacillati</taxon>
        <taxon>Bacillota</taxon>
        <taxon>Clostridia</taxon>
        <taxon>Eubacteriales</taxon>
        <taxon>Clostridiaceae</taxon>
        <taxon>Anoxynatronum</taxon>
    </lineage>
</organism>
<evidence type="ECO:0000256" key="1">
    <source>
        <dbReference type="SAM" id="Phobius"/>
    </source>
</evidence>
<dbReference type="Proteomes" id="UP001407405">
    <property type="component" value="Unassembled WGS sequence"/>
</dbReference>
<protein>
    <submittedName>
        <fullName evidence="2">Uncharacterized protein</fullName>
    </submittedName>
</protein>
<reference evidence="2 3" key="1">
    <citation type="submission" date="2024-04" db="EMBL/GenBank/DDBJ databases">
        <title>Genome sequencing and metabolic network reconstruction of aminoacids and betaine degradation by Anoxynatronum sibiricum.</title>
        <authorList>
            <person name="Detkova E.N."/>
            <person name="Boltjanskaja Y.V."/>
            <person name="Mardanov A.V."/>
            <person name="Kevbrin V."/>
        </authorList>
    </citation>
    <scope>NUCLEOTIDE SEQUENCE [LARGE SCALE GENOMIC DNA]</scope>
    <source>
        <strain evidence="2 3">Z-7981</strain>
    </source>
</reference>
<gene>
    <name evidence="2" type="ORF">AAIG11_05905</name>
</gene>
<keyword evidence="3" id="KW-1185">Reference proteome</keyword>
<keyword evidence="1" id="KW-0812">Transmembrane</keyword>
<proteinExistence type="predicted"/>
<accession>A0ABU9VS60</accession>
<keyword evidence="1" id="KW-0472">Membrane</keyword>
<keyword evidence="1" id="KW-1133">Transmembrane helix</keyword>
<evidence type="ECO:0000313" key="3">
    <source>
        <dbReference type="Proteomes" id="UP001407405"/>
    </source>
</evidence>